<accession>A0A382AFA5</accession>
<evidence type="ECO:0000313" key="2">
    <source>
        <dbReference type="EMBL" id="SVA99971.1"/>
    </source>
</evidence>
<protein>
    <recommendedName>
        <fullName evidence="3">Sel1 repeat family protein</fullName>
    </recommendedName>
</protein>
<dbReference type="Gene3D" id="1.25.40.10">
    <property type="entry name" value="Tetratricopeptide repeat domain"/>
    <property type="match status" value="1"/>
</dbReference>
<dbReference type="InterPro" id="IPR053301">
    <property type="entry name" value="F-box_motif"/>
</dbReference>
<dbReference type="SUPFAM" id="SSF81901">
    <property type="entry name" value="HCP-like"/>
    <property type="match status" value="1"/>
</dbReference>
<dbReference type="Pfam" id="PF08238">
    <property type="entry name" value="Sel1"/>
    <property type="match status" value="3"/>
</dbReference>
<proteinExistence type="predicted"/>
<dbReference type="InterPro" id="IPR006597">
    <property type="entry name" value="Sel1-like"/>
</dbReference>
<evidence type="ECO:0008006" key="3">
    <source>
        <dbReference type="Google" id="ProtNLM"/>
    </source>
</evidence>
<feature type="non-terminal residue" evidence="2">
    <location>
        <position position="1"/>
    </location>
</feature>
<dbReference type="PANTHER" id="PTHR45088:SF1">
    <property type="entry name" value="OS04G0476000 PROTEIN"/>
    <property type="match status" value="1"/>
</dbReference>
<gene>
    <name evidence="2" type="ORF">METZ01_LOCUS152825</name>
</gene>
<feature type="compositionally biased region" description="Polar residues" evidence="1">
    <location>
        <begin position="194"/>
        <end position="222"/>
    </location>
</feature>
<dbReference type="PANTHER" id="PTHR45088">
    <property type="entry name" value="OSJNBA0022H21.17 PROTEIN"/>
    <property type="match status" value="1"/>
</dbReference>
<feature type="region of interest" description="Disordered" evidence="1">
    <location>
        <begin position="190"/>
        <end position="222"/>
    </location>
</feature>
<evidence type="ECO:0000256" key="1">
    <source>
        <dbReference type="SAM" id="MobiDB-lite"/>
    </source>
</evidence>
<dbReference type="EMBL" id="UINC01025070">
    <property type="protein sequence ID" value="SVA99971.1"/>
    <property type="molecule type" value="Genomic_DNA"/>
</dbReference>
<dbReference type="InterPro" id="IPR011990">
    <property type="entry name" value="TPR-like_helical_dom_sf"/>
</dbReference>
<organism evidence="2">
    <name type="scientific">marine metagenome</name>
    <dbReference type="NCBI Taxonomy" id="408172"/>
    <lineage>
        <taxon>unclassified sequences</taxon>
        <taxon>metagenomes</taxon>
        <taxon>ecological metagenomes</taxon>
    </lineage>
</organism>
<name>A0A382AFA5_9ZZZZ</name>
<dbReference type="AlphaFoldDB" id="A0A382AFA5"/>
<reference evidence="2" key="1">
    <citation type="submission" date="2018-05" db="EMBL/GenBank/DDBJ databases">
        <authorList>
            <person name="Lanie J.A."/>
            <person name="Ng W.-L."/>
            <person name="Kazmierczak K.M."/>
            <person name="Andrzejewski T.M."/>
            <person name="Davidsen T.M."/>
            <person name="Wayne K.J."/>
            <person name="Tettelin H."/>
            <person name="Glass J.I."/>
            <person name="Rusch D."/>
            <person name="Podicherti R."/>
            <person name="Tsui H.-C.T."/>
            <person name="Winkler M.E."/>
        </authorList>
    </citation>
    <scope>NUCLEOTIDE SEQUENCE</scope>
</reference>
<dbReference type="SMART" id="SM00671">
    <property type="entry name" value="SEL1"/>
    <property type="match status" value="3"/>
</dbReference>
<feature type="non-terminal residue" evidence="2">
    <location>
        <position position="258"/>
    </location>
</feature>
<sequence length="258" mass="27453">VAWSNLAGPLFRELMCARRLAGALLVALLAASIPAKGDDLAAAVKAYDNKDYQSALSIWRGYAQEGHAEAQYALGVAYYKGEGVKQSLDQAIAWFRKAADNGHQIAMFNLGAAYWEGRGVRQNYAQAAEWWRRSADKGEAVAQYNLALCYLSGKGVESDLHKASHWIALAVAQNHPDAEQVRLIIEKEMGQSGAEANQSSRENSTDSSKTQPQGSLTAEASTTDYVDANYTSASAGAGSAVARLGGQGSSAFSRLASG</sequence>